<dbReference type="EMBL" id="NJEU01000338">
    <property type="protein sequence ID" value="PHH76039.1"/>
    <property type="molecule type" value="Genomic_DNA"/>
</dbReference>
<dbReference type="SMART" id="SM00220">
    <property type="entry name" value="S_TKc"/>
    <property type="match status" value="1"/>
</dbReference>
<feature type="compositionally biased region" description="Low complexity" evidence="2">
    <location>
        <begin position="290"/>
        <end position="315"/>
    </location>
</feature>
<dbReference type="OrthoDB" id="3258886at2759"/>
<dbReference type="Proteomes" id="UP000224854">
    <property type="component" value="Unassembled WGS sequence"/>
</dbReference>
<dbReference type="Gene3D" id="1.10.510.10">
    <property type="entry name" value="Transferase(Phosphotransferase) domain 1"/>
    <property type="match status" value="1"/>
</dbReference>
<evidence type="ECO:0000313" key="5">
    <source>
        <dbReference type="Proteomes" id="UP000224854"/>
    </source>
</evidence>
<feature type="compositionally biased region" description="Gly residues" evidence="2">
    <location>
        <begin position="275"/>
        <end position="285"/>
    </location>
</feature>
<feature type="compositionally biased region" description="Basic residues" evidence="2">
    <location>
        <begin position="415"/>
        <end position="427"/>
    </location>
</feature>
<organism evidence="4 5">
    <name type="scientific">Ophiocordyceps australis</name>
    <dbReference type="NCBI Taxonomy" id="1399860"/>
    <lineage>
        <taxon>Eukaryota</taxon>
        <taxon>Fungi</taxon>
        <taxon>Dikarya</taxon>
        <taxon>Ascomycota</taxon>
        <taxon>Pezizomycotina</taxon>
        <taxon>Sordariomycetes</taxon>
        <taxon>Hypocreomycetidae</taxon>
        <taxon>Hypocreales</taxon>
        <taxon>Ophiocordycipitaceae</taxon>
        <taxon>Ophiocordyceps</taxon>
    </lineage>
</organism>
<proteinExistence type="predicted"/>
<comment type="caution">
    <text evidence="4">The sequence shown here is derived from an EMBL/GenBank/DDBJ whole genome shotgun (WGS) entry which is preliminary data.</text>
</comment>
<name>A0A2C5XL98_9HYPO</name>
<feature type="region of interest" description="Disordered" evidence="2">
    <location>
        <begin position="257"/>
        <end position="557"/>
    </location>
</feature>
<evidence type="ECO:0000259" key="3">
    <source>
        <dbReference type="PROSITE" id="PS50011"/>
    </source>
</evidence>
<feature type="compositionally biased region" description="Low complexity" evidence="2">
    <location>
        <begin position="371"/>
        <end position="383"/>
    </location>
</feature>
<dbReference type="SUPFAM" id="SSF56112">
    <property type="entry name" value="Protein kinase-like (PK-like)"/>
    <property type="match status" value="1"/>
</dbReference>
<dbReference type="InterPro" id="IPR000719">
    <property type="entry name" value="Prot_kinase_dom"/>
</dbReference>
<protein>
    <recommendedName>
        <fullName evidence="1">non-specific serine/threonine protein kinase</fullName>
        <ecNumber evidence="1">2.7.11.1</ecNumber>
    </recommendedName>
</protein>
<keyword evidence="5" id="KW-1185">Reference proteome</keyword>
<dbReference type="PROSITE" id="PS50011">
    <property type="entry name" value="PROTEIN_KINASE_DOM"/>
    <property type="match status" value="1"/>
</dbReference>
<sequence>MHDRQDANYLKVEADTYELLKGVHGVPRVLWFGVQDDYHVMVHNLLGASLEDLFNYCDRRFSLKTVLLLAEQGITRLQHIHSKGILHRDIKPDNFLIGTGREGNVLYIIDFGLAVKHAAAPKKGGTTLGTRRYASLAAHKGEEQTYGSDLEALGYVLMYFLLGKLPWQTLSTNKNQPSNQAGKMKLGTALDKLCEDLPGEFATYFEYTRGLKFGHKPNYTYVRGLFRKLFRAKGYTFDNVFDWTEKIFREIYGPETKMKKQPRVSRKVAKPAKSGGDGDGDGGGSDSDSDSSGSDSDSGSSDSNSGSSDSNSGSSDGDGSGGDGDGNGGSDSDSDSDDGDGSDKSSSTDVPIPAGKKRRATAKEAAKKTKPAAGAAAKKQAPASRKRKAQQDESDNDDGDGSDKSSSIDVPIPAGKKRGATAKKPATKKGVAGKMALVANPAVQRPTKKTKTAAAAQTKAAARPATGKRKAAAANLSESEESDSDADDSDDDSDDNGGDKSAAKGRATGRRAAAKKPAAKKPAAARPTKKAKTAAAAAAKPRAAAKAVKAANKGPAP</sequence>
<feature type="compositionally biased region" description="Basic residues" evidence="2">
    <location>
        <begin position="507"/>
        <end position="519"/>
    </location>
</feature>
<feature type="compositionally biased region" description="Low complexity" evidence="2">
    <location>
        <begin position="533"/>
        <end position="557"/>
    </location>
</feature>
<evidence type="ECO:0000256" key="1">
    <source>
        <dbReference type="ARBA" id="ARBA00012513"/>
    </source>
</evidence>
<feature type="compositionally biased region" description="Basic residues" evidence="2">
    <location>
        <begin position="259"/>
        <end position="270"/>
    </location>
</feature>
<dbReference type="PANTHER" id="PTHR11909">
    <property type="entry name" value="CASEIN KINASE-RELATED"/>
    <property type="match status" value="1"/>
</dbReference>
<feature type="compositionally biased region" description="Gly residues" evidence="2">
    <location>
        <begin position="316"/>
        <end position="329"/>
    </location>
</feature>
<dbReference type="GO" id="GO:0005524">
    <property type="term" value="F:ATP binding"/>
    <property type="evidence" value="ECO:0007669"/>
    <property type="project" value="InterPro"/>
</dbReference>
<accession>A0A2C5XL98</accession>
<dbReference type="InterPro" id="IPR011009">
    <property type="entry name" value="Kinase-like_dom_sf"/>
</dbReference>
<dbReference type="CDD" id="cd14016">
    <property type="entry name" value="STKc_CK1"/>
    <property type="match status" value="1"/>
</dbReference>
<dbReference type="EC" id="2.7.11.1" evidence="1"/>
<reference evidence="4 5" key="1">
    <citation type="submission" date="2017-06" db="EMBL/GenBank/DDBJ databases">
        <title>Ant-infecting Ophiocordyceps genomes reveal a high diversity of potential behavioral manipulation genes and a possible major role for enterotoxins.</title>
        <authorList>
            <person name="De Bekker C."/>
            <person name="Evans H.C."/>
            <person name="Brachmann A."/>
            <person name="Hughes D.P."/>
        </authorList>
    </citation>
    <scope>NUCLEOTIDE SEQUENCE [LARGE SCALE GENOMIC DNA]</scope>
    <source>
        <strain evidence="4 5">1348a</strain>
    </source>
</reference>
<dbReference type="PROSITE" id="PS00108">
    <property type="entry name" value="PROTEIN_KINASE_ST"/>
    <property type="match status" value="1"/>
</dbReference>
<feature type="compositionally biased region" description="Acidic residues" evidence="2">
    <location>
        <begin position="478"/>
        <end position="496"/>
    </location>
</feature>
<dbReference type="AlphaFoldDB" id="A0A2C5XL98"/>
<dbReference type="InterPro" id="IPR050235">
    <property type="entry name" value="CK1_Ser-Thr_kinase"/>
</dbReference>
<evidence type="ECO:0000313" key="4">
    <source>
        <dbReference type="EMBL" id="PHH76039.1"/>
    </source>
</evidence>
<gene>
    <name evidence="4" type="ORF">CDD82_4157</name>
</gene>
<dbReference type="GO" id="GO:0004674">
    <property type="term" value="F:protein serine/threonine kinase activity"/>
    <property type="evidence" value="ECO:0007669"/>
    <property type="project" value="UniProtKB-EC"/>
</dbReference>
<dbReference type="InterPro" id="IPR008271">
    <property type="entry name" value="Ser/Thr_kinase_AS"/>
</dbReference>
<dbReference type="Pfam" id="PF00069">
    <property type="entry name" value="Pkinase"/>
    <property type="match status" value="1"/>
</dbReference>
<feature type="compositionally biased region" description="Low complexity" evidence="2">
    <location>
        <begin position="452"/>
        <end position="465"/>
    </location>
</feature>
<evidence type="ECO:0000256" key="2">
    <source>
        <dbReference type="SAM" id="MobiDB-lite"/>
    </source>
</evidence>
<feature type="domain" description="Protein kinase" evidence="3">
    <location>
        <begin position="1"/>
        <end position="230"/>
    </location>
</feature>